<evidence type="ECO:0000313" key="1">
    <source>
        <dbReference type="EMBL" id="CAB4129778.1"/>
    </source>
</evidence>
<protein>
    <submittedName>
        <fullName evidence="1">Uncharacterized protein</fullName>
    </submittedName>
</protein>
<sequence>MFYYYEGIGVYTGTEFIPGFDKKASKLIPADKDLIQAVYKVCEDATKGIEANQYMMNCIARVGEQGMLGFYERIKTDKDINIVDCAVFMFCLERFTLCCLEDHTLTDALLEETAEIYSVKNLLVNMFRHKSLFVPVKAISVRKSVEVLQRQIKEKHADLNMCRITMKGNIIEAVIADFVKGRFTNASAGLILLFAYLPFFGKNKSNSYIDGEHRVDVQDNMDHWGDLYRVWNFAFVSNEFESCGFVGSKLFLPCVNGAKIDNEFRHNRVLSLYAMINLFTRGGEYKEYTQTQHRNAEFTRRLGLANLENALAYLIDLKTSN</sequence>
<dbReference type="EMBL" id="LR796237">
    <property type="protein sequence ID" value="CAB4129778.1"/>
    <property type="molecule type" value="Genomic_DNA"/>
</dbReference>
<reference evidence="1" key="1">
    <citation type="submission" date="2020-04" db="EMBL/GenBank/DDBJ databases">
        <authorList>
            <person name="Chiriac C."/>
            <person name="Salcher M."/>
            <person name="Ghai R."/>
            <person name="Kavagutti S V."/>
        </authorList>
    </citation>
    <scope>NUCLEOTIDE SEQUENCE</scope>
</reference>
<proteinExistence type="predicted"/>
<gene>
    <name evidence="1" type="ORF">UFOVP116_112</name>
</gene>
<accession>A0A6J5L4T2</accession>
<organism evidence="1">
    <name type="scientific">uncultured Caudovirales phage</name>
    <dbReference type="NCBI Taxonomy" id="2100421"/>
    <lineage>
        <taxon>Viruses</taxon>
        <taxon>Duplodnaviria</taxon>
        <taxon>Heunggongvirae</taxon>
        <taxon>Uroviricota</taxon>
        <taxon>Caudoviricetes</taxon>
        <taxon>Peduoviridae</taxon>
        <taxon>Maltschvirus</taxon>
        <taxon>Maltschvirus maltsch</taxon>
    </lineage>
</organism>
<name>A0A6J5L4T2_9CAUD</name>